<evidence type="ECO:0000313" key="17">
    <source>
        <dbReference type="EMBL" id="NOV44329.1"/>
    </source>
</evidence>
<dbReference type="PIRSF" id="PIRSF028980">
    <property type="entry name" value="tRNAHis_guanylyltransferase"/>
    <property type="match status" value="1"/>
</dbReference>
<comment type="subunit">
    <text evidence="11">Homotetramer. Interacts with MFN1 and MFN2; functions as a guanyl-nucleotide exchange factor/GEF for MFN2 and also probably MFN1.</text>
</comment>
<protein>
    <recommendedName>
        <fullName evidence="12">tRNA(His) guanylyltransferase</fullName>
        <ecNumber evidence="12">2.7.7.79</ecNumber>
    </recommendedName>
    <alternativeName>
        <fullName evidence="12">tRNA-histidine guanylyltransferase</fullName>
    </alternativeName>
</protein>
<dbReference type="EC" id="2.7.7.79" evidence="12"/>
<dbReference type="FunFam" id="3.30.70.3000:FF:000001">
    <property type="entry name" value="tRNA(His) guanylyltransferase"/>
    <property type="match status" value="1"/>
</dbReference>
<feature type="domain" description="tRNAHis guanylyltransferase catalytic" evidence="15">
    <location>
        <begin position="25"/>
        <end position="154"/>
    </location>
</feature>
<dbReference type="PANTHER" id="PTHR12729:SF6">
    <property type="entry name" value="TRNA(HIS) GUANYLYLTRANSFERASE-RELATED"/>
    <property type="match status" value="1"/>
</dbReference>
<dbReference type="Gene3D" id="3.30.70.3000">
    <property type="match status" value="1"/>
</dbReference>
<evidence type="ECO:0000256" key="12">
    <source>
        <dbReference type="PIRNR" id="PIRNR028980"/>
    </source>
</evidence>
<keyword evidence="8 12" id="KW-0342">GTP-binding</keyword>
<evidence type="ECO:0000256" key="2">
    <source>
        <dbReference type="ARBA" id="ARBA00022679"/>
    </source>
</evidence>
<feature type="binding site" evidence="14">
    <location>
        <position position="48"/>
    </location>
    <ligand>
        <name>Mg(2+)</name>
        <dbReference type="ChEBI" id="CHEBI:18420"/>
        <label>1</label>
        <note>catalytic</note>
    </ligand>
</feature>
<proteinExistence type="inferred from homology"/>
<name>A0A6M2DDS1_XENCH</name>
<feature type="domain" description="Thg1 C-terminal" evidence="16">
    <location>
        <begin position="157"/>
        <end position="243"/>
    </location>
</feature>
<dbReference type="InterPro" id="IPR007537">
    <property type="entry name" value="tRNAHis_GuaTrfase_Thg1"/>
</dbReference>
<dbReference type="GO" id="GO:0008193">
    <property type="term" value="F:tRNA guanylyltransferase activity"/>
    <property type="evidence" value="ECO:0007669"/>
    <property type="project" value="UniProtKB-UniRule"/>
</dbReference>
<dbReference type="Pfam" id="PF14413">
    <property type="entry name" value="Thg1C"/>
    <property type="match status" value="1"/>
</dbReference>
<evidence type="ECO:0000256" key="9">
    <source>
        <dbReference type="ARBA" id="ARBA00047281"/>
    </source>
</evidence>
<evidence type="ECO:0000256" key="6">
    <source>
        <dbReference type="ARBA" id="ARBA00022741"/>
    </source>
</evidence>
<evidence type="ECO:0000256" key="7">
    <source>
        <dbReference type="ARBA" id="ARBA00022842"/>
    </source>
</evidence>
<dbReference type="InterPro" id="IPR038469">
    <property type="entry name" value="tRNAHis_GuaTrfase_Thg1_sf"/>
</dbReference>
<dbReference type="GO" id="GO:0005525">
    <property type="term" value="F:GTP binding"/>
    <property type="evidence" value="ECO:0007669"/>
    <property type="project" value="UniProtKB-UniRule"/>
</dbReference>
<comment type="similarity">
    <text evidence="1 12">Belongs to the tRNA(His) guanylyltransferase family.</text>
</comment>
<keyword evidence="7 12" id="KW-0460">Magnesium</keyword>
<evidence type="ECO:0000259" key="16">
    <source>
        <dbReference type="Pfam" id="PF14413"/>
    </source>
</evidence>
<dbReference type="InterPro" id="IPR024956">
    <property type="entry name" value="tRNAHis_GuaTrfase_cat"/>
</dbReference>
<evidence type="ECO:0000256" key="11">
    <source>
        <dbReference type="ARBA" id="ARBA00065710"/>
    </source>
</evidence>
<keyword evidence="6 12" id="KW-0547">Nucleotide-binding</keyword>
<feature type="binding site" evidence="14">
    <location>
        <position position="48"/>
    </location>
    <ligand>
        <name>Mg(2+)</name>
        <dbReference type="ChEBI" id="CHEBI:18420"/>
        <label>2</label>
        <note>catalytic</note>
    </ligand>
</feature>
<keyword evidence="4 12" id="KW-0548">Nucleotidyltransferase</keyword>
<evidence type="ECO:0000256" key="1">
    <source>
        <dbReference type="ARBA" id="ARBA00010113"/>
    </source>
</evidence>
<organism evidence="17">
    <name type="scientific">Xenopsylla cheopis</name>
    <name type="common">Oriental rat flea</name>
    <name type="synonym">Pulex cheopis</name>
    <dbReference type="NCBI Taxonomy" id="163159"/>
    <lineage>
        <taxon>Eukaryota</taxon>
        <taxon>Metazoa</taxon>
        <taxon>Ecdysozoa</taxon>
        <taxon>Arthropoda</taxon>
        <taxon>Hexapoda</taxon>
        <taxon>Insecta</taxon>
        <taxon>Pterygota</taxon>
        <taxon>Neoptera</taxon>
        <taxon>Endopterygota</taxon>
        <taxon>Siphonaptera</taxon>
        <taxon>Pulicidae</taxon>
        <taxon>Xenopsyllinae</taxon>
        <taxon>Xenopsylla</taxon>
    </lineage>
</organism>
<reference evidence="17" key="1">
    <citation type="submission" date="2020-03" db="EMBL/GenBank/DDBJ databases">
        <title>Transcriptomic Profiling of the Digestive Tract of the Rat Flea, Xenopsylla cheopis, Following Blood Feeding and Infection with Yersinia pestis.</title>
        <authorList>
            <person name="Bland D.M."/>
            <person name="Martens C.A."/>
            <person name="Virtaneva K."/>
            <person name="Kanakabandi K."/>
            <person name="Long D."/>
            <person name="Rosenke R."/>
            <person name="Saturday G.A."/>
            <person name="Hoyt F.H."/>
            <person name="Bruno D.P."/>
            <person name="Ribeiro J.M.C."/>
            <person name="Hinnebusch J."/>
        </authorList>
    </citation>
    <scope>NUCLEOTIDE SEQUENCE</scope>
</reference>
<dbReference type="GO" id="GO:0006400">
    <property type="term" value="P:tRNA modification"/>
    <property type="evidence" value="ECO:0007669"/>
    <property type="project" value="UniProtKB-UniRule"/>
</dbReference>
<feature type="binding site" evidence="13">
    <location>
        <begin position="48"/>
        <end position="53"/>
    </location>
    <ligand>
        <name>GTP</name>
        <dbReference type="ChEBI" id="CHEBI:37565"/>
    </ligand>
</feature>
<sequence length="296" mass="35146">MIIRPRSLVKHKRFFSVATMAKSKYEYVKEFENDDPLLKNCWFVVRIDGKNFHRFADAHNFKKPNDARALNLMNKAAITVMKEFHDITLSYGQSDEYSFVFKRNTSLYNRRKAKIMSTVSSLFTSSYVYHWRKYFDKQELNYPPCFDARIVLYPTDQNLKDYLSWRQADVHVNNLYNTSFWNLVINGKLSKAKAEERLRGTLSSDKNELLYAEFNINYNNEPIMFRKGTTLVRKMVYDNNVNKDRQVIIPVHVDMIHESFWKQNSEILPMKTPLSLFDEEVKQLPDIVMDQLKISQ</sequence>
<evidence type="ECO:0000259" key="15">
    <source>
        <dbReference type="Pfam" id="PF04446"/>
    </source>
</evidence>
<comment type="cofactor">
    <cofactor evidence="14">
        <name>Mg(2+)</name>
        <dbReference type="ChEBI" id="CHEBI:18420"/>
    </cofactor>
    <text evidence="14">Binds 2 magnesium ions per subunit.</text>
</comment>
<dbReference type="EMBL" id="GIIL01000603">
    <property type="protein sequence ID" value="NOV44329.1"/>
    <property type="molecule type" value="Transcribed_RNA"/>
</dbReference>
<accession>A0A6M2DDS1</accession>
<dbReference type="AlphaFoldDB" id="A0A6M2DDS1"/>
<dbReference type="GO" id="GO:0000287">
    <property type="term" value="F:magnesium ion binding"/>
    <property type="evidence" value="ECO:0007669"/>
    <property type="project" value="UniProtKB-UniRule"/>
</dbReference>
<keyword evidence="2 12" id="KW-0808">Transferase</keyword>
<comment type="catalytic activity">
    <reaction evidence="9 12">
        <text>a 5'-end ribonucleotide-tRNA(His) + GTP + ATP + H2O = a 5'-end phospho-guanosine-ribonucleotide-tRNA(His) + AMP + 2 diphosphate + H(+)</text>
        <dbReference type="Rhea" id="RHEA:54564"/>
        <dbReference type="Rhea" id="RHEA-COMP:14193"/>
        <dbReference type="Rhea" id="RHEA-COMP:14917"/>
        <dbReference type="ChEBI" id="CHEBI:15377"/>
        <dbReference type="ChEBI" id="CHEBI:15378"/>
        <dbReference type="ChEBI" id="CHEBI:30616"/>
        <dbReference type="ChEBI" id="CHEBI:33019"/>
        <dbReference type="ChEBI" id="CHEBI:37565"/>
        <dbReference type="ChEBI" id="CHEBI:138282"/>
        <dbReference type="ChEBI" id="CHEBI:141847"/>
        <dbReference type="ChEBI" id="CHEBI:456215"/>
        <dbReference type="EC" id="2.7.7.79"/>
    </reaction>
</comment>
<evidence type="ECO:0000256" key="4">
    <source>
        <dbReference type="ARBA" id="ARBA00022695"/>
    </source>
</evidence>
<evidence type="ECO:0000256" key="3">
    <source>
        <dbReference type="ARBA" id="ARBA00022694"/>
    </source>
</evidence>
<feature type="binding site" evidence="14">
    <location>
        <position position="95"/>
    </location>
    <ligand>
        <name>Mg(2+)</name>
        <dbReference type="ChEBI" id="CHEBI:18420"/>
        <label>1</label>
        <note>catalytic</note>
    </ligand>
</feature>
<comment type="function">
    <text evidence="10">Adds a GMP to the 5'-end of tRNA(His) after transcription and RNase P cleavage. This step is essential for proper recognition of the tRNA and for the fidelity of protein synthesis. Also functions as a guanyl-nucleotide exchange factor/GEF for the MFN1 and MFN2 mitofusins thereby regulating mitochondrial fusion. By regulating both mitochondrial dynamics and bioenergetic function, it contributes to cell survival following oxidative stress.</text>
</comment>
<dbReference type="InterPro" id="IPR025845">
    <property type="entry name" value="Thg1_C_dom"/>
</dbReference>
<dbReference type="PANTHER" id="PTHR12729">
    <property type="entry name" value="TRNA(HIS) GUANYLYLTRANSFERASE-RELATED"/>
    <property type="match status" value="1"/>
</dbReference>
<feature type="binding site" evidence="14">
    <location>
        <position position="95"/>
    </location>
    <ligand>
        <name>Mg(2+)</name>
        <dbReference type="ChEBI" id="CHEBI:18420"/>
        <label>2</label>
        <note>catalytic</note>
    </ligand>
</feature>
<evidence type="ECO:0000256" key="10">
    <source>
        <dbReference type="ARBA" id="ARBA00058346"/>
    </source>
</evidence>
<keyword evidence="5 12" id="KW-0479">Metal-binding</keyword>
<feature type="binding site" evidence="13">
    <location>
        <begin position="94"/>
        <end position="95"/>
    </location>
    <ligand>
        <name>GTP</name>
        <dbReference type="ChEBI" id="CHEBI:37565"/>
    </ligand>
</feature>
<feature type="binding site" evidence="14">
    <location>
        <position position="49"/>
    </location>
    <ligand>
        <name>Mg(2+)</name>
        <dbReference type="ChEBI" id="CHEBI:18420"/>
        <label>1</label>
        <note>catalytic</note>
    </ligand>
</feature>
<keyword evidence="3 12" id="KW-0819">tRNA processing</keyword>
<evidence type="ECO:0000256" key="13">
    <source>
        <dbReference type="PIRSR" id="PIRSR028980-1"/>
    </source>
</evidence>
<evidence type="ECO:0000256" key="8">
    <source>
        <dbReference type="ARBA" id="ARBA00023134"/>
    </source>
</evidence>
<evidence type="ECO:0000256" key="14">
    <source>
        <dbReference type="PIRSR" id="PIRSR028980-2"/>
    </source>
</evidence>
<dbReference type="Pfam" id="PF04446">
    <property type="entry name" value="Thg1"/>
    <property type="match status" value="1"/>
</dbReference>
<evidence type="ECO:0000256" key="5">
    <source>
        <dbReference type="ARBA" id="ARBA00022723"/>
    </source>
</evidence>